<dbReference type="Gene3D" id="1.10.10.60">
    <property type="entry name" value="Homeodomain-like"/>
    <property type="match status" value="1"/>
</dbReference>
<evidence type="ECO:0000256" key="1">
    <source>
        <dbReference type="ARBA" id="ARBA00023015"/>
    </source>
</evidence>
<dbReference type="Pfam" id="PF12833">
    <property type="entry name" value="HTH_18"/>
    <property type="match status" value="1"/>
</dbReference>
<evidence type="ECO:0000313" key="6">
    <source>
        <dbReference type="Proteomes" id="UP001300692"/>
    </source>
</evidence>
<keyword evidence="1" id="KW-0805">Transcription regulation</keyword>
<dbReference type="RefSeq" id="WP_264138460.1">
    <property type="nucleotide sequence ID" value="NZ_JAOYOD010000001.1"/>
</dbReference>
<comment type="caution">
    <text evidence="5">The sequence shown here is derived from an EMBL/GenBank/DDBJ whole genome shotgun (WGS) entry which is preliminary data.</text>
</comment>
<dbReference type="SUPFAM" id="SSF46689">
    <property type="entry name" value="Homeodomain-like"/>
    <property type="match status" value="1"/>
</dbReference>
<proteinExistence type="predicted"/>
<sequence length="263" mass="30593">MEEIQYILRESIRPYVNCIMVSESSNQKGHYELPIYADGYPGIMFQQSAKGFYLQPRDKKLSELFLYGQTLEPITLESEGEYQFVVLQLYPFASKYLLGVDPRELNDDCYDLLQLNNLDAKKYHQKLLSANELSQKIEIISDLVEELIEVHQVPEDDRIQQAIKLVVESEGKVRVKEICDEIYLTERTLERNFQQQIGLSPKQFAKIIQFQTSLNKLNQTEYDNLTHVGLDSGFTDQSHFIRVFKHYTGQTPSFYLKNTALAQ</sequence>
<dbReference type="PANTHER" id="PTHR46796:SF13">
    <property type="entry name" value="HTH-TYPE TRANSCRIPTIONAL ACTIVATOR RHAS"/>
    <property type="match status" value="1"/>
</dbReference>
<dbReference type="SMART" id="SM00342">
    <property type="entry name" value="HTH_ARAC"/>
    <property type="match status" value="1"/>
</dbReference>
<dbReference type="Pfam" id="PF20240">
    <property type="entry name" value="DUF6597"/>
    <property type="match status" value="1"/>
</dbReference>
<keyword evidence="2" id="KW-0238">DNA-binding</keyword>
<dbReference type="Proteomes" id="UP001300692">
    <property type="component" value="Unassembled WGS sequence"/>
</dbReference>
<dbReference type="InterPro" id="IPR050204">
    <property type="entry name" value="AraC_XylS_family_regulators"/>
</dbReference>
<gene>
    <name evidence="5" type="ORF">N7U62_13240</name>
</gene>
<dbReference type="PANTHER" id="PTHR46796">
    <property type="entry name" value="HTH-TYPE TRANSCRIPTIONAL ACTIVATOR RHAS-RELATED"/>
    <property type="match status" value="1"/>
</dbReference>
<keyword evidence="6" id="KW-1185">Reference proteome</keyword>
<keyword evidence="3" id="KW-0804">Transcription</keyword>
<dbReference type="PROSITE" id="PS01124">
    <property type="entry name" value="HTH_ARAC_FAMILY_2"/>
    <property type="match status" value="1"/>
</dbReference>
<organism evidence="5 6">
    <name type="scientific">Reichenbachiella ulvae</name>
    <dbReference type="NCBI Taxonomy" id="2980104"/>
    <lineage>
        <taxon>Bacteria</taxon>
        <taxon>Pseudomonadati</taxon>
        <taxon>Bacteroidota</taxon>
        <taxon>Cytophagia</taxon>
        <taxon>Cytophagales</taxon>
        <taxon>Reichenbachiellaceae</taxon>
        <taxon>Reichenbachiella</taxon>
    </lineage>
</organism>
<evidence type="ECO:0000313" key="5">
    <source>
        <dbReference type="EMBL" id="MCV9387639.1"/>
    </source>
</evidence>
<accession>A0ABT3CVS0</accession>
<evidence type="ECO:0000256" key="3">
    <source>
        <dbReference type="ARBA" id="ARBA00023163"/>
    </source>
</evidence>
<protein>
    <submittedName>
        <fullName evidence="5">AraC family transcriptional regulator</fullName>
    </submittedName>
</protein>
<evidence type="ECO:0000259" key="4">
    <source>
        <dbReference type="PROSITE" id="PS01124"/>
    </source>
</evidence>
<feature type="domain" description="HTH araC/xylS-type" evidence="4">
    <location>
        <begin position="157"/>
        <end position="258"/>
    </location>
</feature>
<reference evidence="5 6" key="1">
    <citation type="submission" date="2022-10" db="EMBL/GenBank/DDBJ databases">
        <title>Comparative genomics and taxonomic characterization of three novel marine species of genus Reichenbachiella exhibiting antioxidant and polysaccharide degradation activities.</title>
        <authorList>
            <person name="Muhammad N."/>
            <person name="Lee Y.-J."/>
            <person name="Ko J."/>
            <person name="Kim S.-G."/>
        </authorList>
    </citation>
    <scope>NUCLEOTIDE SEQUENCE [LARGE SCALE GENOMIC DNA]</scope>
    <source>
        <strain evidence="5 6">ABR2-5</strain>
    </source>
</reference>
<name>A0ABT3CVS0_9BACT</name>
<evidence type="ECO:0000256" key="2">
    <source>
        <dbReference type="ARBA" id="ARBA00023125"/>
    </source>
</evidence>
<dbReference type="InterPro" id="IPR046532">
    <property type="entry name" value="DUF6597"/>
</dbReference>
<dbReference type="InterPro" id="IPR018060">
    <property type="entry name" value="HTH_AraC"/>
</dbReference>
<dbReference type="EMBL" id="JAOYOD010000001">
    <property type="protein sequence ID" value="MCV9387639.1"/>
    <property type="molecule type" value="Genomic_DNA"/>
</dbReference>
<dbReference type="InterPro" id="IPR009057">
    <property type="entry name" value="Homeodomain-like_sf"/>
</dbReference>